<dbReference type="RefSeq" id="WP_152585366.1">
    <property type="nucleotide sequence ID" value="NZ_CP045423.1"/>
</dbReference>
<proteinExistence type="predicted"/>
<evidence type="ECO:0000256" key="1">
    <source>
        <dbReference type="SAM" id="SignalP"/>
    </source>
</evidence>
<keyword evidence="3" id="KW-1185">Reference proteome</keyword>
<protein>
    <submittedName>
        <fullName evidence="2">Uncharacterized protein</fullName>
    </submittedName>
</protein>
<dbReference type="EMBL" id="CP045423">
    <property type="protein sequence ID" value="QFU15721.1"/>
    <property type="molecule type" value="Genomic_DNA"/>
</dbReference>
<name>A0A5P9JUC5_9HYPH</name>
<reference evidence="2 3" key="1">
    <citation type="submission" date="2019-10" db="EMBL/GenBank/DDBJ databases">
        <title>Isolation, Identification of Microvirga thermotolerans HR1, a novel thermophilic bacterium and Comparative Genomics of the genus Microvirga.</title>
        <authorList>
            <person name="Li J."/>
            <person name="Zhang W."/>
            <person name="Lin M."/>
            <person name="Wang J."/>
        </authorList>
    </citation>
    <scope>NUCLEOTIDE SEQUENCE [LARGE SCALE GENOMIC DNA]</scope>
    <source>
        <strain evidence="2 3">HR1</strain>
    </source>
</reference>
<dbReference type="AlphaFoldDB" id="A0A5P9JUC5"/>
<evidence type="ECO:0000313" key="3">
    <source>
        <dbReference type="Proteomes" id="UP000325614"/>
    </source>
</evidence>
<organism evidence="2 3">
    <name type="scientific">Microvirga thermotolerans</name>
    <dbReference type="NCBI Taxonomy" id="2651334"/>
    <lineage>
        <taxon>Bacteria</taxon>
        <taxon>Pseudomonadati</taxon>
        <taxon>Pseudomonadota</taxon>
        <taxon>Alphaproteobacteria</taxon>
        <taxon>Hyphomicrobiales</taxon>
        <taxon>Methylobacteriaceae</taxon>
        <taxon>Microvirga</taxon>
    </lineage>
</organism>
<accession>A0A5P9JUC5</accession>
<dbReference type="KEGG" id="mico:GDR74_05525"/>
<sequence length="248" mass="25861">MIGRLVLLAAASLLIAAQGTRAQGAPMPLCPGSAAAMRGHALLRAAVKAAYPNVPERRDDPDDPEPDPCVHPYQANAFGDAVVLFTFSQKPGDACHGCGAKISATFLRRDGDRLVTVAHHHEFTEAGSWGDVTAITPVRVGTDDGIAVEGGGTFQGETTSVLQVFVFRNGEAVRIGPEDGIVLSHDTCGAGTAGRSCTALKGSWTMDAAGRLTVSYRGKKNGRSSTSTVVYERRGDALEPVSGTPLAF</sequence>
<feature type="chain" id="PRO_5025013502" evidence="1">
    <location>
        <begin position="23"/>
        <end position="248"/>
    </location>
</feature>
<feature type="signal peptide" evidence="1">
    <location>
        <begin position="1"/>
        <end position="22"/>
    </location>
</feature>
<gene>
    <name evidence="2" type="ORF">GDR74_05525</name>
</gene>
<dbReference type="Proteomes" id="UP000325614">
    <property type="component" value="Chromosome"/>
</dbReference>
<keyword evidence="1" id="KW-0732">Signal</keyword>
<evidence type="ECO:0000313" key="2">
    <source>
        <dbReference type="EMBL" id="QFU15721.1"/>
    </source>
</evidence>